<dbReference type="Pfam" id="PF22901">
    <property type="entry name" value="dsrm_Ferlin"/>
    <property type="match status" value="1"/>
</dbReference>
<evidence type="ECO:0000256" key="6">
    <source>
        <dbReference type="ARBA" id="ARBA00022989"/>
    </source>
</evidence>
<dbReference type="Pfam" id="PF00168">
    <property type="entry name" value="C2"/>
    <property type="match status" value="5"/>
</dbReference>
<evidence type="ECO:0000256" key="2">
    <source>
        <dbReference type="ARBA" id="ARBA00022692"/>
    </source>
</evidence>
<dbReference type="GO" id="GO:0007009">
    <property type="term" value="P:plasma membrane organization"/>
    <property type="evidence" value="ECO:0007669"/>
    <property type="project" value="TreeGrafter"/>
</dbReference>
<dbReference type="InterPro" id="IPR055072">
    <property type="entry name" value="Ferlin_DSRM"/>
</dbReference>
<comment type="caution">
    <text evidence="12">The sequence shown here is derived from an EMBL/GenBank/DDBJ whole genome shotgun (WGS) entry which is preliminary data.</text>
</comment>
<dbReference type="InterPro" id="IPR000008">
    <property type="entry name" value="C2_dom"/>
</dbReference>
<dbReference type="PANTHER" id="PTHR12546">
    <property type="entry name" value="FER-1-LIKE"/>
    <property type="match status" value="1"/>
</dbReference>
<dbReference type="InterPro" id="IPR037724">
    <property type="entry name" value="C2E_Ferlin"/>
</dbReference>
<feature type="domain" description="C2" evidence="11">
    <location>
        <begin position="252"/>
        <end position="379"/>
    </location>
</feature>
<evidence type="ECO:0000313" key="12">
    <source>
        <dbReference type="EMBL" id="CAF4218108.1"/>
    </source>
</evidence>
<feature type="domain" description="C2" evidence="11">
    <location>
        <begin position="1588"/>
        <end position="1707"/>
    </location>
</feature>
<evidence type="ECO:0000256" key="9">
    <source>
        <dbReference type="SAM" id="MobiDB-lite"/>
    </source>
</evidence>
<dbReference type="InterPro" id="IPR037721">
    <property type="entry name" value="Ferlin"/>
</dbReference>
<dbReference type="PRINTS" id="PR00360">
    <property type="entry name" value="C2DOMAIN"/>
</dbReference>
<evidence type="ECO:0000256" key="8">
    <source>
        <dbReference type="SAM" id="Coils"/>
    </source>
</evidence>
<keyword evidence="7 10" id="KW-0472">Membrane</keyword>
<dbReference type="SMART" id="SM01201">
    <property type="entry name" value="FerB"/>
    <property type="match status" value="1"/>
</dbReference>
<evidence type="ECO:0000259" key="11">
    <source>
        <dbReference type="PROSITE" id="PS50004"/>
    </source>
</evidence>
<keyword evidence="8" id="KW-0175">Coiled coil</keyword>
<feature type="coiled-coil region" evidence="8">
    <location>
        <begin position="1329"/>
        <end position="1360"/>
    </location>
</feature>
<gene>
    <name evidence="12" type="ORF">HFQ381_LOCUS8460</name>
</gene>
<dbReference type="CDD" id="cd08374">
    <property type="entry name" value="C2F_Ferlin"/>
    <property type="match status" value="1"/>
</dbReference>
<dbReference type="CDD" id="cd04037">
    <property type="entry name" value="C2E_Ferlin"/>
    <property type="match status" value="1"/>
</dbReference>
<evidence type="ECO:0000313" key="13">
    <source>
        <dbReference type="Proteomes" id="UP000663851"/>
    </source>
</evidence>
<keyword evidence="6 10" id="KW-1133">Transmembrane helix</keyword>
<accession>A0A820C9N4</accession>
<evidence type="ECO:0000256" key="10">
    <source>
        <dbReference type="SAM" id="Phobius"/>
    </source>
</evidence>
<feature type="domain" description="C2" evidence="11">
    <location>
        <begin position="422"/>
        <end position="553"/>
    </location>
</feature>
<evidence type="ECO:0000256" key="7">
    <source>
        <dbReference type="ARBA" id="ARBA00023136"/>
    </source>
</evidence>
<organism evidence="12 13">
    <name type="scientific">Rotaria socialis</name>
    <dbReference type="NCBI Taxonomy" id="392032"/>
    <lineage>
        <taxon>Eukaryota</taxon>
        <taxon>Metazoa</taxon>
        <taxon>Spiralia</taxon>
        <taxon>Gnathifera</taxon>
        <taxon>Rotifera</taxon>
        <taxon>Eurotatoria</taxon>
        <taxon>Bdelloidea</taxon>
        <taxon>Philodinida</taxon>
        <taxon>Philodinidae</taxon>
        <taxon>Rotaria</taxon>
    </lineage>
</organism>
<feature type="domain" description="C2" evidence="11">
    <location>
        <begin position="1843"/>
        <end position="1996"/>
    </location>
</feature>
<dbReference type="GO" id="GO:0046872">
    <property type="term" value="F:metal ion binding"/>
    <property type="evidence" value="ECO:0007669"/>
    <property type="project" value="UniProtKB-KW"/>
</dbReference>
<dbReference type="InterPro" id="IPR035892">
    <property type="entry name" value="C2_domain_sf"/>
</dbReference>
<dbReference type="EMBL" id="CAJOBO010000424">
    <property type="protein sequence ID" value="CAF4218108.1"/>
    <property type="molecule type" value="Genomic_DNA"/>
</dbReference>
<protein>
    <recommendedName>
        <fullName evidence="11">C2 domain-containing protein</fullName>
    </recommendedName>
</protein>
<dbReference type="SMART" id="SM01202">
    <property type="entry name" value="FerI"/>
    <property type="match status" value="1"/>
</dbReference>
<comment type="subcellular location">
    <subcellularLocation>
        <location evidence="1">Membrane</location>
        <topology evidence="1">Single-pass membrane protein</topology>
    </subcellularLocation>
</comment>
<dbReference type="PANTHER" id="PTHR12546:SF60">
    <property type="entry name" value="MISFIRE, ISOFORM F"/>
    <property type="match status" value="1"/>
</dbReference>
<keyword evidence="4" id="KW-0677">Repeat</keyword>
<dbReference type="GO" id="GO:0016020">
    <property type="term" value="C:membrane"/>
    <property type="evidence" value="ECO:0007669"/>
    <property type="project" value="UniProtKB-SubCell"/>
</dbReference>
<proteinExistence type="predicted"/>
<reference evidence="12" key="1">
    <citation type="submission" date="2021-02" db="EMBL/GenBank/DDBJ databases">
        <authorList>
            <person name="Nowell W R."/>
        </authorList>
    </citation>
    <scope>NUCLEOTIDE SEQUENCE</scope>
</reference>
<feature type="transmembrane region" description="Helical" evidence="10">
    <location>
        <begin position="2098"/>
        <end position="2120"/>
    </location>
</feature>
<evidence type="ECO:0000256" key="1">
    <source>
        <dbReference type="ARBA" id="ARBA00004167"/>
    </source>
</evidence>
<feature type="compositionally biased region" description="Polar residues" evidence="9">
    <location>
        <begin position="226"/>
        <end position="236"/>
    </location>
</feature>
<name>A0A820C9N4_9BILA</name>
<dbReference type="SMART" id="SM00239">
    <property type="entry name" value="C2"/>
    <property type="match status" value="5"/>
</dbReference>
<sequence length="2568" mass="296916">MALIIFLFKVADLEIGNTISDVIDEYQKQTTQVIVDDSTILLCTKVIFRGINLWSNNVPVQNGTANFVARGKKPHRFNFNLATMLLPDDKIRMEFYTVTVNRKHKKMIAIYELILESLMDSKYIYLSQENLSDSKNYIIKSTVQLKIYYITPSIDKETIALGETETVNLVDSIDWMSSLNDEDRHGGHRHRHRHINSKGERRLKKLQVKFVGHKDDADSDSLSDSNFNVNQNSNETSLPLTEDEKIKVQYHNLELLEKSLGRYDGDAYQMIQWQIMVNIIQGRDFAGVDINPYVCVQIGNQKRYTGVHKCNNSPLFGDFFTFDFSLPATQMMEKVIYFKVHHAKKIISTFTDTNPIGVFKVDVATVYNEKDHAFERKWAQLVNPDSIKAPCGHLLVSVGITQRGFSTKNILGESTQEDDELKPSKEFIPASMPRRLFPVQLKITFFTATELPEMMTDFLATVSKKILAADGWEPVDPYVEVTYNAIQATTEYCNGTSPVWGEALYLIGQFPPLVRTIKVSLKDHATVQQDRTITSFLIDLFSISESNPLAGFLPTFGPTWMFLYGNSREYTINKDHDGLGEGMGEGVCYRGRLLMEIECHPISGEYASNMNVQKESGIQFPESYIFPMKRTFILFGCIYDVTMIDKAFGNAIICFELSIGSSGYLNTNQLATHQSVSSVTRPYPRIPIDNNARHFRLPIDLQKPIIFTKYTFHDYSYRMTLSNRLKHAANDMLKLIRDFEFNVNSKVSDEILIQNYQKLEEYIHTLPCGCNELNPTSNNPGVTGSIHPSLSEVLTFPKSNNRMNTLDEKRRTRILHNLESLKSWISKACDFDEVKRYEIVKELYKIARTLRQLSIDVQPSLPDVFLWMICNSKRVAYARFQPEDLLFSACQGERGVYNGRVQTLFLQTPRTSDKPIKSSTNAKIQIYLWLGTEEQELNIFKQLPTGFDMPPLPLTNDTKYIRYNGRSLYELRCHCYKARSLIASDETGFSDPYLSITASNETQTTPILKESLCPQWNITLVFRNLIHVGSRETAEEIIGNVVVECYDYDETGNGPDLIGRFSTTAKLDLFNEEISSNRPLFQWYEFKFGERRAGELLALFELNEVNPETLKVESAYDLEEIAITPENFPPNSHITKLMKNKIYDIPYIIMPDLKAYEIEVMFWGLRECRPINFQSIQQAEVSIECAGARITKIIKDVQKNPNFEPTYTDADKYKITVNLPEDNNFWPHLSICCVQHRLFGMKEPVGNLVVTDLQKYLEKTKVLSSANNEIVADAINELSKRLPYEFNRVRRSVIDAYEAVLASKDSEIGKKKLTIFENEADQTKTLDDSQQTIINADSLEQEIENEIDEISREMTKYTNDSALDKLKQNSMEKAATWWSKYYASKAKLRLEKKTRIDLDDELQNSYNVYADFFEDESKVILKQRGTFWSKAKKAFMRAGKARKELKDLAVHGIENLAEHTKFQSKSAIDESLDIIEIGRLKQLTLLQTFDIIETELENVHDYEGFNDCLDKFPLYKGKGTNRSDEIGDENRVYAKFKGKLRIRQVTSDELYRGILTNLNKIPKICVNPILLNAPIEVERNKNIYSGIRTNQQMLQFDFNQNPITLKCRLYIIKALLFRAWDASGKADPYIKILLNRDIIIDDVNSRLYNTLEPVFGKSYEFEVTIPQQTLLRIQIWDWDFARSNDRIAETSIDIENRWFSCHRATCGLQKRYDSAGYNAWRDTKKPLIILTELCRTTNLNLPVYSTDFRSLAIRDIRFNCDPECIEFVTGGTSSEMSHRKVYHESPEEYIRQNTALAALHAWGRKINPEGALVSEHIECRSIFNPNFPDIEQGKLEMWLDIFPMSRPPSSAPVDITPLKPMPFQLRLTILNTTDVELNDENFVTGEKTSDIYVKAWVLGEKDDGQQTDVHYRSLTGEGNFNWRFIFDFNYIDIEEKIVHEKKDSVFQIGNTLKKFPPRIVIRVYDADLFSADDFLGECILNMTHLPIGAKTSNKCKADILLDSKHRAFNLFVNKRIAGWWPMIAPLKFGEIRDTTLLGGKIEAEFTLLTAEEAEKSPVGKAREGPQPLDEPNRPKTSFLWFTSPWKTFRYVIWFNFKWTIIISLIIFIFVVFLLLGLWSLPGEFIRQISSKMCSSDDYIALLNDPHRLANLLKEKSHSIVSDSTFFHIANHFLHQPISIEGFAIQRNLYGRPRSSSLNQCEMDLLMFNIKRCLDSKFEQLTKHFLQYLHNINRLLPKDFRDIAYLCALIILPNNNRNVIACIICAYLEMNTSSNQRYDLIIDGLYRNEDDEEDNQWIDQLTKFLVERDTQWLRKYYLEKKYTNEILHAIDTHRQDDIFNIEVMKQNLEELSSITIEKIDLNQVSTFDELHSTLSLYVMNLTPNHCINELSLFHLFSSSTNYPDDLHILFSCSLISIINPNNYSTLTLRLFRRLIQLINNYYIHQNDLLDDNRYRLTIVFLVSKLLCEVHRRRSKSEHEWYRLYIDIPNEHPLPTFDLFADLLLLLATLCYKHVNCQNQVRQTAGTIESILSMTQIDLNQPKAQACVTWLVKCLTEENEDNRNYIKQIK</sequence>
<feature type="region of interest" description="Disordered" evidence="9">
    <location>
        <begin position="214"/>
        <end position="236"/>
    </location>
</feature>
<feature type="domain" description="C2" evidence="11">
    <location>
        <begin position="950"/>
        <end position="1084"/>
    </location>
</feature>
<dbReference type="InterPro" id="IPR019156">
    <property type="entry name" value="Ataxin-10_domain"/>
</dbReference>
<dbReference type="Pfam" id="PF16165">
    <property type="entry name" value="Ferlin_C"/>
    <property type="match status" value="1"/>
</dbReference>
<dbReference type="SUPFAM" id="SSF49562">
    <property type="entry name" value="C2 domain (Calcium/lipid-binding domain, CaLB)"/>
    <property type="match status" value="5"/>
</dbReference>
<dbReference type="InterPro" id="IPR037725">
    <property type="entry name" value="C2F_Ferlin"/>
</dbReference>
<keyword evidence="3" id="KW-0479">Metal-binding</keyword>
<dbReference type="Gene3D" id="2.60.40.150">
    <property type="entry name" value="C2 domain"/>
    <property type="match status" value="5"/>
</dbReference>
<dbReference type="PROSITE" id="PS50004">
    <property type="entry name" value="C2"/>
    <property type="match status" value="5"/>
</dbReference>
<dbReference type="Pfam" id="PF08150">
    <property type="entry name" value="FerB"/>
    <property type="match status" value="1"/>
</dbReference>
<evidence type="ECO:0000256" key="4">
    <source>
        <dbReference type="ARBA" id="ARBA00022737"/>
    </source>
</evidence>
<dbReference type="Proteomes" id="UP000663851">
    <property type="component" value="Unassembled WGS sequence"/>
</dbReference>
<dbReference type="InterPro" id="IPR012561">
    <property type="entry name" value="Ferlin_B-domain"/>
</dbReference>
<evidence type="ECO:0000256" key="5">
    <source>
        <dbReference type="ARBA" id="ARBA00022837"/>
    </source>
</evidence>
<dbReference type="InterPro" id="IPR012968">
    <property type="entry name" value="FerIin_dom"/>
</dbReference>
<dbReference type="InterPro" id="IPR032362">
    <property type="entry name" value="Ferlin_C"/>
</dbReference>
<keyword evidence="5" id="KW-0106">Calcium</keyword>
<keyword evidence="2 10" id="KW-0812">Transmembrane</keyword>
<dbReference type="Pfam" id="PF09759">
    <property type="entry name" value="Atx10homo_assoc"/>
    <property type="match status" value="1"/>
</dbReference>
<evidence type="ECO:0000256" key="3">
    <source>
        <dbReference type="ARBA" id="ARBA00022723"/>
    </source>
</evidence>